<dbReference type="OrthoDB" id="2139639at2759"/>
<proteinExistence type="predicted"/>
<dbReference type="AlphaFoldDB" id="A0A1Y2BUC4"/>
<evidence type="ECO:0000313" key="1">
    <source>
        <dbReference type="EMBL" id="ORY38368.1"/>
    </source>
</evidence>
<keyword evidence="2" id="KW-1185">Reference proteome</keyword>
<sequence>MIVTALLLALSVSAFKDFRQSLPVSDNAPVQAAPAAALKYGGGPVLANVEIFPVYYGSDTLFQSQTTAFYASVANSPLMDMMSQYSTPSQKIGRGKLVGSYVIASPSKKSISETDIQAALQNLVSQGIIKPNANTVQTSAGQVAYGVIPDQSGQCLGCGGAGGQGDAFRAVTDSASHELAEAVTDPQPTTGWNGSGGEIGDLCNPTSGFVTGGDGQVWFIQGEWSNSLNACWLGDGSTPGKPTTTAVIPVKQLLLQLQLQPLPEWSCRLLLLKPILKQLLLRCLLQPPQRLLVARPTSQASRVLHTVSGSATTRLFAATLLAAPWFGSKLALYPSVESLHFE</sequence>
<comment type="caution">
    <text evidence="1">The sequence shown here is derived from an EMBL/GenBank/DDBJ whole genome shotgun (WGS) entry which is preliminary data.</text>
</comment>
<dbReference type="Proteomes" id="UP000193642">
    <property type="component" value="Unassembled WGS sequence"/>
</dbReference>
<evidence type="ECO:0000313" key="2">
    <source>
        <dbReference type="Proteomes" id="UP000193642"/>
    </source>
</evidence>
<protein>
    <submittedName>
        <fullName evidence="1">Uncharacterized protein</fullName>
    </submittedName>
</protein>
<accession>A0A1Y2BUC4</accession>
<gene>
    <name evidence="1" type="ORF">BCR33DRAFT_769184</name>
</gene>
<reference evidence="1 2" key="1">
    <citation type="submission" date="2016-07" db="EMBL/GenBank/DDBJ databases">
        <title>Pervasive Adenine N6-methylation of Active Genes in Fungi.</title>
        <authorList>
            <consortium name="DOE Joint Genome Institute"/>
            <person name="Mondo S.J."/>
            <person name="Dannebaum R.O."/>
            <person name="Kuo R.C."/>
            <person name="Labutti K."/>
            <person name="Haridas S."/>
            <person name="Kuo A."/>
            <person name="Salamov A."/>
            <person name="Ahrendt S.R."/>
            <person name="Lipzen A."/>
            <person name="Sullivan W."/>
            <person name="Andreopoulos W.B."/>
            <person name="Clum A."/>
            <person name="Lindquist E."/>
            <person name="Daum C."/>
            <person name="Ramamoorthy G.K."/>
            <person name="Gryganskyi A."/>
            <person name="Culley D."/>
            <person name="Magnuson J.K."/>
            <person name="James T.Y."/>
            <person name="O'Malley M.A."/>
            <person name="Stajich J.E."/>
            <person name="Spatafora J.W."/>
            <person name="Visel A."/>
            <person name="Grigoriev I.V."/>
        </authorList>
    </citation>
    <scope>NUCLEOTIDE SEQUENCE [LARGE SCALE GENOMIC DNA]</scope>
    <source>
        <strain evidence="1 2">JEL800</strain>
    </source>
</reference>
<name>A0A1Y2BUC4_9FUNG</name>
<dbReference type="EMBL" id="MCGO01000044">
    <property type="protein sequence ID" value="ORY38368.1"/>
    <property type="molecule type" value="Genomic_DNA"/>
</dbReference>
<organism evidence="1 2">
    <name type="scientific">Rhizoclosmatium globosum</name>
    <dbReference type="NCBI Taxonomy" id="329046"/>
    <lineage>
        <taxon>Eukaryota</taxon>
        <taxon>Fungi</taxon>
        <taxon>Fungi incertae sedis</taxon>
        <taxon>Chytridiomycota</taxon>
        <taxon>Chytridiomycota incertae sedis</taxon>
        <taxon>Chytridiomycetes</taxon>
        <taxon>Chytridiales</taxon>
        <taxon>Chytriomycetaceae</taxon>
        <taxon>Rhizoclosmatium</taxon>
    </lineage>
</organism>